<dbReference type="PANTHER" id="PTHR34583">
    <property type="entry name" value="ANTIPORTER SUBUNIT MNHC2-RELATED"/>
    <property type="match status" value="1"/>
</dbReference>
<accession>A0A939PC79</accession>
<reference evidence="8" key="1">
    <citation type="submission" date="2021-03" db="EMBL/GenBank/DDBJ databases">
        <authorList>
            <person name="Kanchanasin P."/>
            <person name="Saeng-In P."/>
            <person name="Phongsopitanun W."/>
            <person name="Yuki M."/>
            <person name="Kudo T."/>
            <person name="Ohkuma M."/>
            <person name="Tanasupawat S."/>
        </authorList>
    </citation>
    <scope>NUCLEOTIDE SEQUENCE</scope>
    <source>
        <strain evidence="8">GKU 128</strain>
    </source>
</reference>
<evidence type="ECO:0000256" key="5">
    <source>
        <dbReference type="ARBA" id="ARBA00022989"/>
    </source>
</evidence>
<evidence type="ECO:0000313" key="9">
    <source>
        <dbReference type="Proteomes" id="UP000669179"/>
    </source>
</evidence>
<evidence type="ECO:0000256" key="7">
    <source>
        <dbReference type="SAM" id="Phobius"/>
    </source>
</evidence>
<evidence type="ECO:0000256" key="1">
    <source>
        <dbReference type="ARBA" id="ARBA00004651"/>
    </source>
</evidence>
<evidence type="ECO:0000313" key="8">
    <source>
        <dbReference type="EMBL" id="MBO2449522.1"/>
    </source>
</evidence>
<comment type="caution">
    <text evidence="8">The sequence shown here is derived from an EMBL/GenBank/DDBJ whole genome shotgun (WGS) entry which is preliminary data.</text>
</comment>
<protein>
    <submittedName>
        <fullName evidence="8">NADH-quinone oxidoreductase subunit K</fullName>
    </submittedName>
</protein>
<keyword evidence="9" id="KW-1185">Reference proteome</keyword>
<keyword evidence="5 7" id="KW-1133">Transmembrane helix</keyword>
<dbReference type="PANTHER" id="PTHR34583:SF2">
    <property type="entry name" value="ANTIPORTER SUBUNIT MNHC2-RELATED"/>
    <property type="match status" value="1"/>
</dbReference>
<dbReference type="AlphaFoldDB" id="A0A939PC79"/>
<dbReference type="Pfam" id="PF00420">
    <property type="entry name" value="Oxidored_q2"/>
    <property type="match status" value="1"/>
</dbReference>
<sequence>MDHLPYLAAVWIMLIGVYGIVTSRDLIHAVVCLSVTQSGTYVLLLAIGYQHGATAPVFSDMQHGSRPVVDPVVQAMTLTDIVVGATVTALLLALTVLVARRRGTLDPDALRSLEP</sequence>
<dbReference type="GO" id="GO:0005886">
    <property type="term" value="C:plasma membrane"/>
    <property type="evidence" value="ECO:0007669"/>
    <property type="project" value="UniProtKB-SubCell"/>
</dbReference>
<evidence type="ECO:0000256" key="4">
    <source>
        <dbReference type="ARBA" id="ARBA00022692"/>
    </source>
</evidence>
<comment type="similarity">
    <text evidence="2">Belongs to the CPA3 antiporters (TC 2.A.63) subunit C family.</text>
</comment>
<keyword evidence="6 7" id="KW-0472">Membrane</keyword>
<comment type="subcellular location">
    <subcellularLocation>
        <location evidence="1">Cell membrane</location>
        <topology evidence="1">Multi-pass membrane protein</topology>
    </subcellularLocation>
</comment>
<evidence type="ECO:0000256" key="3">
    <source>
        <dbReference type="ARBA" id="ARBA00022475"/>
    </source>
</evidence>
<gene>
    <name evidence="8" type="ORF">J4573_20645</name>
</gene>
<feature type="transmembrane region" description="Helical" evidence="7">
    <location>
        <begin position="72"/>
        <end position="99"/>
    </location>
</feature>
<dbReference type="InterPro" id="IPR050601">
    <property type="entry name" value="CPA3_antiporter_subunitC"/>
</dbReference>
<dbReference type="EMBL" id="JAGEOJ010000008">
    <property type="protein sequence ID" value="MBO2449522.1"/>
    <property type="molecule type" value="Genomic_DNA"/>
</dbReference>
<evidence type="ECO:0000256" key="2">
    <source>
        <dbReference type="ARBA" id="ARBA00010388"/>
    </source>
</evidence>
<proteinExistence type="inferred from homology"/>
<dbReference type="Proteomes" id="UP000669179">
    <property type="component" value="Unassembled WGS sequence"/>
</dbReference>
<feature type="transmembrane region" description="Helical" evidence="7">
    <location>
        <begin position="30"/>
        <end position="52"/>
    </location>
</feature>
<keyword evidence="3" id="KW-1003">Cell membrane</keyword>
<keyword evidence="4 7" id="KW-0812">Transmembrane</keyword>
<organism evidence="8 9">
    <name type="scientific">Actinomadura barringtoniae</name>
    <dbReference type="NCBI Taxonomy" id="1427535"/>
    <lineage>
        <taxon>Bacteria</taxon>
        <taxon>Bacillati</taxon>
        <taxon>Actinomycetota</taxon>
        <taxon>Actinomycetes</taxon>
        <taxon>Streptosporangiales</taxon>
        <taxon>Thermomonosporaceae</taxon>
        <taxon>Actinomadura</taxon>
    </lineage>
</organism>
<dbReference type="InterPro" id="IPR039428">
    <property type="entry name" value="NUOK/Mnh_C1-like"/>
</dbReference>
<name>A0A939PC79_9ACTN</name>
<dbReference type="Gene3D" id="1.10.287.3510">
    <property type="match status" value="1"/>
</dbReference>
<evidence type="ECO:0000256" key="6">
    <source>
        <dbReference type="ARBA" id="ARBA00023136"/>
    </source>
</evidence>
<feature type="transmembrane region" description="Helical" evidence="7">
    <location>
        <begin position="6"/>
        <end position="23"/>
    </location>
</feature>